<name>A0ABX1VZQ4_9SPHI</name>
<dbReference type="EMBL" id="JABFCR010000008">
    <property type="protein sequence ID" value="NNU33340.1"/>
    <property type="molecule type" value="Genomic_DNA"/>
</dbReference>
<dbReference type="Proteomes" id="UP000566071">
    <property type="component" value="Unassembled WGS sequence"/>
</dbReference>
<accession>A0ABX1VZQ4</accession>
<feature type="transmembrane region" description="Helical" evidence="1">
    <location>
        <begin position="20"/>
        <end position="49"/>
    </location>
</feature>
<keyword evidence="1" id="KW-1133">Transmembrane helix</keyword>
<evidence type="ECO:0000256" key="1">
    <source>
        <dbReference type="SAM" id="Phobius"/>
    </source>
</evidence>
<comment type="caution">
    <text evidence="2">The sequence shown here is derived from an EMBL/GenBank/DDBJ whole genome shotgun (WGS) entry which is preliminary data.</text>
</comment>
<evidence type="ECO:0000313" key="2">
    <source>
        <dbReference type="EMBL" id="NNU33340.1"/>
    </source>
</evidence>
<keyword evidence="1" id="KW-0472">Membrane</keyword>
<organism evidence="2 3">
    <name type="scientific">Mucilaginibacter humi</name>
    <dbReference type="NCBI Taxonomy" id="2732510"/>
    <lineage>
        <taxon>Bacteria</taxon>
        <taxon>Pseudomonadati</taxon>
        <taxon>Bacteroidota</taxon>
        <taxon>Sphingobacteriia</taxon>
        <taxon>Sphingobacteriales</taxon>
        <taxon>Sphingobacteriaceae</taxon>
        <taxon>Mucilaginibacter</taxon>
    </lineage>
</organism>
<protein>
    <submittedName>
        <fullName evidence="2">Uncharacterized protein</fullName>
    </submittedName>
</protein>
<evidence type="ECO:0000313" key="3">
    <source>
        <dbReference type="Proteomes" id="UP000566071"/>
    </source>
</evidence>
<sequence>MVVKTGPFGALGVMPVVKMGSFGALGVMPVVRLGTFGALGIIPVVKFLVKHLYISQINKTNSKNR</sequence>
<keyword evidence="3" id="KW-1185">Reference proteome</keyword>
<reference evidence="2 3" key="1">
    <citation type="submission" date="2020-05" db="EMBL/GenBank/DDBJ databases">
        <authorList>
            <person name="Khan S.A."/>
            <person name="Jeon C.O."/>
            <person name="Chun B.H."/>
        </authorList>
    </citation>
    <scope>NUCLEOTIDE SEQUENCE [LARGE SCALE GENOMIC DNA]</scope>
    <source>
        <strain evidence="2 3">S1162</strain>
    </source>
</reference>
<keyword evidence="1" id="KW-0812">Transmembrane</keyword>
<dbReference type="RefSeq" id="WP_175269037.1">
    <property type="nucleotide sequence ID" value="NZ_JABFCR010000008.1"/>
</dbReference>
<gene>
    <name evidence="2" type="ORF">HK413_02675</name>
</gene>
<proteinExistence type="predicted"/>